<comment type="similarity">
    <text evidence="2">In the N-terminal section; belongs to the leguminous lectin family.</text>
</comment>
<evidence type="ECO:0000256" key="6">
    <source>
        <dbReference type="ARBA" id="ARBA00022679"/>
    </source>
</evidence>
<keyword evidence="8" id="KW-0732">Signal</keyword>
<keyword evidence="14 17" id="KW-0472">Membrane</keyword>
<keyword evidence="12" id="KW-0067">ATP-binding</keyword>
<dbReference type="Pfam" id="PF07714">
    <property type="entry name" value="PK_Tyr_Ser-Thr"/>
    <property type="match status" value="1"/>
</dbReference>
<organism evidence="20 21">
    <name type="scientific">Aristolochia fimbriata</name>
    <name type="common">White veined hardy Dutchman's pipe vine</name>
    <dbReference type="NCBI Taxonomy" id="158543"/>
    <lineage>
        <taxon>Eukaryota</taxon>
        <taxon>Viridiplantae</taxon>
        <taxon>Streptophyta</taxon>
        <taxon>Embryophyta</taxon>
        <taxon>Tracheophyta</taxon>
        <taxon>Spermatophyta</taxon>
        <taxon>Magnoliopsida</taxon>
        <taxon>Magnoliidae</taxon>
        <taxon>Piperales</taxon>
        <taxon>Aristolochiaceae</taxon>
        <taxon>Aristolochia</taxon>
    </lineage>
</organism>
<evidence type="ECO:0000256" key="16">
    <source>
        <dbReference type="ARBA" id="ARBA00023180"/>
    </source>
</evidence>
<dbReference type="Proteomes" id="UP000825729">
    <property type="component" value="Unassembled WGS sequence"/>
</dbReference>
<evidence type="ECO:0000256" key="15">
    <source>
        <dbReference type="ARBA" id="ARBA00023170"/>
    </source>
</evidence>
<proteinExistence type="inferred from homology"/>
<evidence type="ECO:0000259" key="19">
    <source>
        <dbReference type="PROSITE" id="PS51473"/>
    </source>
</evidence>
<keyword evidence="9" id="KW-0677">Repeat</keyword>
<reference evidence="20 21" key="1">
    <citation type="submission" date="2021-07" db="EMBL/GenBank/DDBJ databases">
        <title>The Aristolochia fimbriata genome: insights into angiosperm evolution, floral development and chemical biosynthesis.</title>
        <authorList>
            <person name="Jiao Y."/>
        </authorList>
    </citation>
    <scope>NUCLEOTIDE SEQUENCE [LARGE SCALE GENOMIC DNA]</scope>
    <source>
        <strain evidence="20">IBCAS-2021</strain>
        <tissue evidence="20">Leaf</tissue>
    </source>
</reference>
<evidence type="ECO:0000313" key="21">
    <source>
        <dbReference type="Proteomes" id="UP000825729"/>
    </source>
</evidence>
<dbReference type="GO" id="GO:0005886">
    <property type="term" value="C:plasma membrane"/>
    <property type="evidence" value="ECO:0007669"/>
    <property type="project" value="UniProtKB-SubCell"/>
</dbReference>
<feature type="domain" description="Gnk2-homologous" evidence="19">
    <location>
        <begin position="137"/>
        <end position="236"/>
    </location>
</feature>
<evidence type="ECO:0000256" key="11">
    <source>
        <dbReference type="ARBA" id="ARBA00022777"/>
    </source>
</evidence>
<feature type="domain" description="Gnk2-homologous" evidence="19">
    <location>
        <begin position="28"/>
        <end position="130"/>
    </location>
</feature>
<evidence type="ECO:0000256" key="13">
    <source>
        <dbReference type="ARBA" id="ARBA00022989"/>
    </source>
</evidence>
<keyword evidence="7 17" id="KW-0812">Transmembrane</keyword>
<comment type="similarity">
    <text evidence="3">In the C-terminal section; belongs to the protein kinase superfamily. Ser/Thr protein kinase family.</text>
</comment>
<evidence type="ECO:0000256" key="9">
    <source>
        <dbReference type="ARBA" id="ARBA00022737"/>
    </source>
</evidence>
<evidence type="ECO:0000256" key="10">
    <source>
        <dbReference type="ARBA" id="ARBA00022741"/>
    </source>
</evidence>
<dbReference type="SUPFAM" id="SSF56112">
    <property type="entry name" value="Protein kinase-like (PK-like)"/>
    <property type="match status" value="1"/>
</dbReference>
<keyword evidence="21" id="KW-1185">Reference proteome</keyword>
<gene>
    <name evidence="20" type="ORF">H6P81_018190</name>
</gene>
<evidence type="ECO:0000256" key="3">
    <source>
        <dbReference type="ARBA" id="ARBA00010217"/>
    </source>
</evidence>
<dbReference type="GO" id="GO:0005524">
    <property type="term" value="F:ATP binding"/>
    <property type="evidence" value="ECO:0007669"/>
    <property type="project" value="UniProtKB-KW"/>
</dbReference>
<evidence type="ECO:0000256" key="12">
    <source>
        <dbReference type="ARBA" id="ARBA00022840"/>
    </source>
</evidence>
<protein>
    <recommendedName>
        <fullName evidence="22">Cysteine-rich receptor-like protein kinase 2</fullName>
    </recommendedName>
</protein>
<dbReference type="Pfam" id="PF01657">
    <property type="entry name" value="Stress-antifung"/>
    <property type="match status" value="2"/>
</dbReference>
<evidence type="ECO:0000256" key="1">
    <source>
        <dbReference type="ARBA" id="ARBA00004251"/>
    </source>
</evidence>
<evidence type="ECO:0000256" key="4">
    <source>
        <dbReference type="ARBA" id="ARBA00022475"/>
    </source>
</evidence>
<dbReference type="Gene3D" id="3.30.430.20">
    <property type="entry name" value="Gnk2 domain, C-X8-C-X2-C motif"/>
    <property type="match status" value="2"/>
</dbReference>
<dbReference type="Gene3D" id="1.10.510.10">
    <property type="entry name" value="Transferase(Phosphotransferase) domain 1"/>
    <property type="match status" value="1"/>
</dbReference>
<dbReference type="InterPro" id="IPR038408">
    <property type="entry name" value="GNK2_sf"/>
</dbReference>
<keyword evidence="15" id="KW-0675">Receptor</keyword>
<evidence type="ECO:0000259" key="18">
    <source>
        <dbReference type="PROSITE" id="PS50011"/>
    </source>
</evidence>
<dbReference type="InterPro" id="IPR011009">
    <property type="entry name" value="Kinase-like_dom_sf"/>
</dbReference>
<evidence type="ECO:0000256" key="5">
    <source>
        <dbReference type="ARBA" id="ARBA00022527"/>
    </source>
</evidence>
<evidence type="ECO:0000256" key="8">
    <source>
        <dbReference type="ARBA" id="ARBA00022729"/>
    </source>
</evidence>
<keyword evidence="4" id="KW-1003">Cell membrane</keyword>
<keyword evidence="10" id="KW-0547">Nucleotide-binding</keyword>
<comment type="caution">
    <text evidence="20">The sequence shown here is derived from an EMBL/GenBank/DDBJ whole genome shotgun (WGS) entry which is preliminary data.</text>
</comment>
<dbReference type="PROSITE" id="PS50011">
    <property type="entry name" value="PROTEIN_KINASE_DOM"/>
    <property type="match status" value="1"/>
</dbReference>
<dbReference type="PANTHER" id="PTHR47973">
    <property type="entry name" value="CYSTEINE-RICH RECEPTOR-LIKE PROTEIN KINASE 3"/>
    <property type="match status" value="1"/>
</dbReference>
<dbReference type="GO" id="GO:0002229">
    <property type="term" value="P:defense response to oomycetes"/>
    <property type="evidence" value="ECO:0007669"/>
    <property type="project" value="UniProtKB-ARBA"/>
</dbReference>
<dbReference type="CDD" id="cd23509">
    <property type="entry name" value="Gnk2-like"/>
    <property type="match status" value="2"/>
</dbReference>
<evidence type="ECO:0000313" key="20">
    <source>
        <dbReference type="EMBL" id="KAG9442336.1"/>
    </source>
</evidence>
<keyword evidence="6" id="KW-0808">Transferase</keyword>
<dbReference type="InterPro" id="IPR001245">
    <property type="entry name" value="Ser-Thr/Tyr_kinase_cat_dom"/>
</dbReference>
<evidence type="ECO:0008006" key="22">
    <source>
        <dbReference type="Google" id="ProtNLM"/>
    </source>
</evidence>
<dbReference type="FunFam" id="1.10.510.10:FF:000240">
    <property type="entry name" value="Lectin-domain containing receptor kinase A4.3"/>
    <property type="match status" value="1"/>
</dbReference>
<feature type="transmembrane region" description="Helical" evidence="17">
    <location>
        <begin position="259"/>
        <end position="282"/>
    </location>
</feature>
<dbReference type="GO" id="GO:0004674">
    <property type="term" value="F:protein serine/threonine kinase activity"/>
    <property type="evidence" value="ECO:0007669"/>
    <property type="project" value="UniProtKB-KW"/>
</dbReference>
<evidence type="ECO:0000256" key="14">
    <source>
        <dbReference type="ARBA" id="ARBA00023136"/>
    </source>
</evidence>
<comment type="subcellular location">
    <subcellularLocation>
        <location evidence="1">Cell membrane</location>
        <topology evidence="1">Single-pass type I membrane protein</topology>
    </subcellularLocation>
</comment>
<keyword evidence="5" id="KW-0723">Serine/threonine-protein kinase</keyword>
<dbReference type="PROSITE" id="PS51473">
    <property type="entry name" value="GNK2"/>
    <property type="match status" value="2"/>
</dbReference>
<dbReference type="AlphaFoldDB" id="A0AAV7E3H3"/>
<feature type="domain" description="Protein kinase" evidence="18">
    <location>
        <begin position="326"/>
        <end position="613"/>
    </location>
</feature>
<evidence type="ECO:0000256" key="7">
    <source>
        <dbReference type="ARBA" id="ARBA00022692"/>
    </source>
</evidence>
<name>A0AAV7E3H3_ARIFI</name>
<dbReference type="InterPro" id="IPR052059">
    <property type="entry name" value="CR_Ser/Thr_kinase"/>
</dbReference>
<sequence>MAIIFTDPDFFFFVFSFFLAVSSVFAYDPLLSMACSGHRVTNRDDFFSDLNATLSDLRAAVASRTRFAAAERTAGADPVYALFQCRGYLSADDCLSCFSAAASLIRNCSGADGAHVVYDGCFLGYENRPFLDQTAPLYRAVRRCGNEMASETGRFEATARGLVGDLAAATPVIMGHFAAARRNGVYAVAQCLEMVNRSGCRDCLKLAAGNIRECLPATEARTVDGGCFLRYSNKPFFGDNQTTDLGAFLPKRRSSPKNAIGIGVFAGVCGFVLLVFLLFLAVNDKVRNTARTSLFAGTSNNYSGFIELSGIATFRYKDLKTATNNFSENNKLQGGTADAYLGVLKNGLSVAVYKLATAKKLKGTEREKLESQVNRLSQVCHRNLVPLLGCCRKGSNLLLVYEFMANGSLDQFLYGGEFCGRLNWRRRFEIIVGMARGLSYLHDECPVPVIHQHIRSDNISLDYEFRPRIKETGLAKILEVAYQRGSFSTTPRIIGTKGYTAPEMAIGAPAPSKKIDTFSFGIVVLEVISGRKCIDFKIKPAAVFLVEWAWELHERDSLVELVDKKLEKSEYGEEEMKKVIQVALLCTQDEAALRPTMSDVVVMLLSKEGTSSFSSSSRALTRGPRPIVIKAPEQAEDDPMEAELVAPEPDEAPLPVPVKVAGSVFEHLGRLLLQQRRKG</sequence>
<evidence type="ECO:0000256" key="2">
    <source>
        <dbReference type="ARBA" id="ARBA00008536"/>
    </source>
</evidence>
<keyword evidence="13 17" id="KW-1133">Transmembrane helix</keyword>
<keyword evidence="11" id="KW-0418">Kinase</keyword>
<accession>A0AAV7E3H3</accession>
<keyword evidence="16" id="KW-0325">Glycoprotein</keyword>
<dbReference type="EMBL" id="JAINDJ010000007">
    <property type="protein sequence ID" value="KAG9442336.1"/>
    <property type="molecule type" value="Genomic_DNA"/>
</dbReference>
<dbReference type="Gene3D" id="3.30.200.20">
    <property type="entry name" value="Phosphorylase Kinase, domain 1"/>
    <property type="match status" value="1"/>
</dbReference>
<dbReference type="InterPro" id="IPR000719">
    <property type="entry name" value="Prot_kinase_dom"/>
</dbReference>
<dbReference type="InterPro" id="IPR002902">
    <property type="entry name" value="GNK2"/>
</dbReference>
<evidence type="ECO:0000256" key="17">
    <source>
        <dbReference type="SAM" id="Phobius"/>
    </source>
</evidence>